<evidence type="ECO:0000256" key="3">
    <source>
        <dbReference type="ARBA" id="ARBA00022729"/>
    </source>
</evidence>
<comment type="similarity">
    <text evidence="2">Belongs to the bacterial solute-binding protein 2 family.</text>
</comment>
<keyword evidence="5" id="KW-0614">Plasmid</keyword>
<dbReference type="Proteomes" id="UP000189627">
    <property type="component" value="Plasmid pENH92"/>
</dbReference>
<accession>A0A1U9V2E9</accession>
<dbReference type="SUPFAM" id="SSF53822">
    <property type="entry name" value="Periplasmic binding protein-like I"/>
    <property type="match status" value="1"/>
</dbReference>
<evidence type="ECO:0000256" key="2">
    <source>
        <dbReference type="ARBA" id="ARBA00007639"/>
    </source>
</evidence>
<name>A0A1U9V2E9_CUPNE</name>
<evidence type="ECO:0000256" key="1">
    <source>
        <dbReference type="ARBA" id="ARBA00004196"/>
    </source>
</evidence>
<proteinExistence type="inferred from homology"/>
<dbReference type="KEGG" id="cuh:BJN34_35250"/>
<protein>
    <submittedName>
        <fullName evidence="5">Sugar ABC transporter substrate-binding protein</fullName>
    </submittedName>
</protein>
<comment type="subcellular location">
    <subcellularLocation>
        <location evidence="1">Cell envelope</location>
    </subcellularLocation>
</comment>
<feature type="domain" description="Periplasmic binding protein" evidence="4">
    <location>
        <begin position="32"/>
        <end position="296"/>
    </location>
</feature>
<dbReference type="Pfam" id="PF13407">
    <property type="entry name" value="Peripla_BP_4"/>
    <property type="match status" value="1"/>
</dbReference>
<dbReference type="EMBL" id="CP017759">
    <property type="protein sequence ID" value="AQV99138.1"/>
    <property type="molecule type" value="Genomic_DNA"/>
</dbReference>
<dbReference type="InterPro" id="IPR028082">
    <property type="entry name" value="Peripla_BP_I"/>
</dbReference>
<dbReference type="Gene3D" id="3.40.50.2300">
    <property type="match status" value="2"/>
</dbReference>
<dbReference type="GO" id="GO:0030313">
    <property type="term" value="C:cell envelope"/>
    <property type="evidence" value="ECO:0007669"/>
    <property type="project" value="UniProtKB-SubCell"/>
</dbReference>
<gene>
    <name evidence="5" type="ORF">BJN34_35250</name>
</gene>
<dbReference type="AlphaFoldDB" id="A0A1U9V2E9"/>
<dbReference type="GO" id="GO:0030246">
    <property type="term" value="F:carbohydrate binding"/>
    <property type="evidence" value="ECO:0007669"/>
    <property type="project" value="UniProtKB-ARBA"/>
</dbReference>
<keyword evidence="3" id="KW-0732">Signal</keyword>
<dbReference type="RefSeq" id="WP_078201563.1">
    <property type="nucleotide sequence ID" value="NZ_CP017759.1"/>
</dbReference>
<evidence type="ECO:0000313" key="6">
    <source>
        <dbReference type="Proteomes" id="UP000189627"/>
    </source>
</evidence>
<reference evidence="6" key="1">
    <citation type="submission" date="2017-02" db="EMBL/GenBank/DDBJ databases">
        <title>Complete genome sequence of Cupriavidus necator strain NH9, a 3-chlorobenzoate degrader.</title>
        <authorList>
            <person name="Moriuchi R."/>
            <person name="Dohra H."/>
            <person name="Ogawa N."/>
        </authorList>
    </citation>
    <scope>NUCLEOTIDE SEQUENCE [LARGE SCALE GENOMIC DNA]</scope>
    <source>
        <strain evidence="6">NH9</strain>
        <plasmid evidence="6">penh92</plasmid>
    </source>
</reference>
<dbReference type="PANTHER" id="PTHR46847">
    <property type="entry name" value="D-ALLOSE-BINDING PERIPLASMIC PROTEIN-RELATED"/>
    <property type="match status" value="1"/>
</dbReference>
<evidence type="ECO:0000259" key="4">
    <source>
        <dbReference type="Pfam" id="PF13407"/>
    </source>
</evidence>
<dbReference type="PANTHER" id="PTHR46847:SF1">
    <property type="entry name" value="D-ALLOSE-BINDING PERIPLASMIC PROTEIN-RELATED"/>
    <property type="match status" value="1"/>
</dbReference>
<organism evidence="5 6">
    <name type="scientific">Cupriavidus necator</name>
    <name type="common">Alcaligenes eutrophus</name>
    <name type="synonym">Ralstonia eutropha</name>
    <dbReference type="NCBI Taxonomy" id="106590"/>
    <lineage>
        <taxon>Bacteria</taxon>
        <taxon>Pseudomonadati</taxon>
        <taxon>Pseudomonadota</taxon>
        <taxon>Betaproteobacteria</taxon>
        <taxon>Burkholderiales</taxon>
        <taxon>Burkholderiaceae</taxon>
        <taxon>Cupriavidus</taxon>
    </lineage>
</organism>
<geneLocation type="plasmid" evidence="6">
    <name>penh92</name>
</geneLocation>
<dbReference type="OrthoDB" id="9813037at2"/>
<sequence length="323" mass="34240">MESFFRTLRLAGLAAALVLVWSSVSAKEITLAYVANSMQFPYDVALGKGFQDACKELGCKAIVLDARASVERQGNAIDDLIAQKVDGIAMIAVDSVVARTWVDRAAQNNIPFVAAAVQIGDPNKVPIRQVYGKLTALVTTDDVIAGERAGELAAKILPQDHVAKIGVIEGAPGFAVVRQRTEGFRKALEKAGIKYQIVASQPTDWTPAKGESVCQNILTANSDLDLIYSQADDMALGCARALRSSGSKAKLVATAGGSRLGNEAIRSGGIDGSVCTRPQLVGRLTAQALYDAATGKNTKKAQFITYDTPVITKENLSVCPAEW</sequence>
<dbReference type="CDD" id="cd01536">
    <property type="entry name" value="PBP1_ABC_sugar_binding-like"/>
    <property type="match status" value="1"/>
</dbReference>
<evidence type="ECO:0000313" key="5">
    <source>
        <dbReference type="EMBL" id="AQV99138.1"/>
    </source>
</evidence>
<dbReference type="InterPro" id="IPR025997">
    <property type="entry name" value="SBP_2_dom"/>
</dbReference>